<accession>A0A7I7WRG3</accession>
<dbReference type="KEGG" id="mgad:MGAD_33580"/>
<dbReference type="Proteomes" id="UP000466187">
    <property type="component" value="Chromosome"/>
</dbReference>
<evidence type="ECO:0008006" key="4">
    <source>
        <dbReference type="Google" id="ProtNLM"/>
    </source>
</evidence>
<proteinExistence type="predicted"/>
<feature type="region of interest" description="Disordered" evidence="1">
    <location>
        <begin position="79"/>
        <end position="141"/>
    </location>
</feature>
<dbReference type="AlphaFoldDB" id="A0A7I7WRG3"/>
<evidence type="ECO:0000313" key="3">
    <source>
        <dbReference type="Proteomes" id="UP000466187"/>
    </source>
</evidence>
<sequence length="141" mass="15185">MFNKSSTYCGPQIELLVIPDCPYATLAEALIAVTLNKLDLSHAPVITTVIATTAEAARRRFTGSPSIVINGVDPWANPMGNPASPAASIPPRPDCPPHTISPRHCLPRCLTTTESLAENRPSGPTPNRKPVSNLKKRDRPR</sequence>
<organism evidence="2 3">
    <name type="scientific">Mycolicibacterium gadium</name>
    <name type="common">Mycobacterium gadium</name>
    <dbReference type="NCBI Taxonomy" id="1794"/>
    <lineage>
        <taxon>Bacteria</taxon>
        <taxon>Bacillati</taxon>
        <taxon>Actinomycetota</taxon>
        <taxon>Actinomycetes</taxon>
        <taxon>Mycobacteriales</taxon>
        <taxon>Mycobacteriaceae</taxon>
        <taxon>Mycolicibacterium</taxon>
    </lineage>
</organism>
<evidence type="ECO:0000256" key="1">
    <source>
        <dbReference type="SAM" id="MobiDB-lite"/>
    </source>
</evidence>
<protein>
    <recommendedName>
        <fullName evidence="4">Alkylmercury lyase</fullName>
    </recommendedName>
</protein>
<evidence type="ECO:0000313" key="2">
    <source>
        <dbReference type="EMBL" id="BBZ19023.1"/>
    </source>
</evidence>
<name>A0A7I7WRG3_MYCGU</name>
<gene>
    <name evidence="2" type="ORF">MGAD_33580</name>
</gene>
<dbReference type="EMBL" id="AP022608">
    <property type="protein sequence ID" value="BBZ19023.1"/>
    <property type="molecule type" value="Genomic_DNA"/>
</dbReference>
<reference evidence="2 3" key="1">
    <citation type="journal article" date="2019" name="Emerg. Microbes Infect.">
        <title>Comprehensive subspecies identification of 175 nontuberculous mycobacteria species based on 7547 genomic profiles.</title>
        <authorList>
            <person name="Matsumoto Y."/>
            <person name="Kinjo T."/>
            <person name="Motooka D."/>
            <person name="Nabeya D."/>
            <person name="Jung N."/>
            <person name="Uechi K."/>
            <person name="Horii T."/>
            <person name="Iida T."/>
            <person name="Fujita J."/>
            <person name="Nakamura S."/>
        </authorList>
    </citation>
    <scope>NUCLEOTIDE SEQUENCE [LARGE SCALE GENOMIC DNA]</scope>
    <source>
        <strain evidence="2 3">JCM 12688</strain>
    </source>
</reference>